<dbReference type="VEuPathDB" id="VectorBase:AATE007363"/>
<proteinExistence type="predicted"/>
<protein>
    <submittedName>
        <fullName evidence="1">Uncharacterized protein</fullName>
    </submittedName>
</protein>
<accession>A0A182IXG3</accession>
<reference evidence="1" key="1">
    <citation type="submission" date="2022-08" db="UniProtKB">
        <authorList>
            <consortium name="EnsemblMetazoa"/>
        </authorList>
    </citation>
    <scope>IDENTIFICATION</scope>
    <source>
        <strain evidence="1">EBRO</strain>
    </source>
</reference>
<sequence>MEEEGQAPEMVCGCPPSTSTIAAAAAAAEEEELEEDEELVIIADAGCRWCKDVRGIAGDVVLVGEAGNGESNKTSAQGSTGTYLRLSLPLLAPSTSTIAAAAAAAEEEELEEDEELVIIADAGCRWCKDVRGIAGDVVLVGEAGNGESNKTSAAAAAAAAAQCDLVLVMCAFRMSLREKRLPHLTQPNCLATPHSYFMCRSSV</sequence>
<dbReference type="AlphaFoldDB" id="A0A182IXG3"/>
<evidence type="ECO:0000313" key="1">
    <source>
        <dbReference type="EnsemblMetazoa" id="AATE007363-PA.1"/>
    </source>
</evidence>
<dbReference type="EnsemblMetazoa" id="AATE007363-RA">
    <property type="protein sequence ID" value="AATE007363-PA.1"/>
    <property type="gene ID" value="AATE007363"/>
</dbReference>
<name>A0A182IXG3_ANOAO</name>
<organism evidence="1">
    <name type="scientific">Anopheles atroparvus</name>
    <name type="common">European mosquito</name>
    <dbReference type="NCBI Taxonomy" id="41427"/>
    <lineage>
        <taxon>Eukaryota</taxon>
        <taxon>Metazoa</taxon>
        <taxon>Ecdysozoa</taxon>
        <taxon>Arthropoda</taxon>
        <taxon>Hexapoda</taxon>
        <taxon>Insecta</taxon>
        <taxon>Pterygota</taxon>
        <taxon>Neoptera</taxon>
        <taxon>Endopterygota</taxon>
        <taxon>Diptera</taxon>
        <taxon>Nematocera</taxon>
        <taxon>Culicoidea</taxon>
        <taxon>Culicidae</taxon>
        <taxon>Anophelinae</taxon>
        <taxon>Anopheles</taxon>
    </lineage>
</organism>